<reference evidence="2 3" key="1">
    <citation type="submission" date="2013-12" db="EMBL/GenBank/DDBJ databases">
        <title>Draft genome of the parsitic nematode Ancylostoma duodenale.</title>
        <authorList>
            <person name="Mitreva M."/>
        </authorList>
    </citation>
    <scope>NUCLEOTIDE SEQUENCE [LARGE SCALE GENOMIC DNA]</scope>
    <source>
        <strain evidence="2 3">Zhejiang</strain>
    </source>
</reference>
<name>A0A0C2HAS1_9BILA</name>
<gene>
    <name evidence="2" type="ORF">ANCDUO_03078</name>
</gene>
<keyword evidence="1" id="KW-0812">Transmembrane</keyword>
<feature type="transmembrane region" description="Helical" evidence="1">
    <location>
        <begin position="88"/>
        <end position="106"/>
    </location>
</feature>
<accession>A0A0C2HAS1</accession>
<dbReference type="OrthoDB" id="6126739at2759"/>
<keyword evidence="1" id="KW-0472">Membrane</keyword>
<dbReference type="PANTHER" id="PTHR21215:SF0">
    <property type="entry name" value="LD36024P"/>
    <property type="match status" value="1"/>
</dbReference>
<evidence type="ECO:0000313" key="3">
    <source>
        <dbReference type="Proteomes" id="UP000054047"/>
    </source>
</evidence>
<proteinExistence type="predicted"/>
<protein>
    <submittedName>
        <fullName evidence="2">Uncharacterized protein</fullName>
    </submittedName>
</protein>
<keyword evidence="1" id="KW-1133">Transmembrane helix</keyword>
<dbReference type="AlphaFoldDB" id="A0A0C2HAS1"/>
<evidence type="ECO:0000256" key="1">
    <source>
        <dbReference type="SAM" id="Phobius"/>
    </source>
</evidence>
<dbReference type="PANTHER" id="PTHR21215">
    <property type="entry name" value="LD36024P"/>
    <property type="match status" value="1"/>
</dbReference>
<dbReference type="EMBL" id="KN727055">
    <property type="protein sequence ID" value="KIH66596.1"/>
    <property type="molecule type" value="Genomic_DNA"/>
</dbReference>
<organism evidence="2 3">
    <name type="scientific">Ancylostoma duodenale</name>
    <dbReference type="NCBI Taxonomy" id="51022"/>
    <lineage>
        <taxon>Eukaryota</taxon>
        <taxon>Metazoa</taxon>
        <taxon>Ecdysozoa</taxon>
        <taxon>Nematoda</taxon>
        <taxon>Chromadorea</taxon>
        <taxon>Rhabditida</taxon>
        <taxon>Rhabditina</taxon>
        <taxon>Rhabditomorpha</taxon>
        <taxon>Strongyloidea</taxon>
        <taxon>Ancylostomatidae</taxon>
        <taxon>Ancylostomatinae</taxon>
        <taxon>Ancylostoma</taxon>
    </lineage>
</organism>
<evidence type="ECO:0000313" key="2">
    <source>
        <dbReference type="EMBL" id="KIH66596.1"/>
    </source>
</evidence>
<sequence>MFCQRRFARITAYFHVNRREVINAFNREPELNVRLKDAFVRNVNYFSRNYGLFQICFPDSVPSGQFVIFTPPRFRSSPRRKSFRVLRFFFRLRIVSFVHMILFALSRRIWRREKKRTCGWWWGR</sequence>
<keyword evidence="3" id="KW-1185">Reference proteome</keyword>
<dbReference type="Proteomes" id="UP000054047">
    <property type="component" value="Unassembled WGS sequence"/>
</dbReference>